<keyword evidence="14 22" id="KW-0573">Peptidoglycan synthesis</keyword>
<dbReference type="InterPro" id="IPR016185">
    <property type="entry name" value="PreATP-grasp_dom_sf"/>
</dbReference>
<evidence type="ECO:0000256" key="26">
    <source>
        <dbReference type="PROSITE-ProRule" id="PRU00409"/>
    </source>
</evidence>
<evidence type="ECO:0000256" key="7">
    <source>
        <dbReference type="ARBA" id="ARBA00022490"/>
    </source>
</evidence>
<evidence type="ECO:0000313" key="29">
    <source>
        <dbReference type="Proteomes" id="UP000220527"/>
    </source>
</evidence>
<dbReference type="FunFam" id="3.30.1490.20:FF:000007">
    <property type="entry name" value="D-alanine--D-alanine ligase"/>
    <property type="match status" value="1"/>
</dbReference>
<dbReference type="EMBL" id="NQWI01000003">
    <property type="protein sequence ID" value="PDW04890.1"/>
    <property type="molecule type" value="Genomic_DNA"/>
</dbReference>
<evidence type="ECO:0000256" key="24">
    <source>
        <dbReference type="PIRSR" id="PIRSR039102-2"/>
    </source>
</evidence>
<evidence type="ECO:0000256" key="16">
    <source>
        <dbReference type="ARBA" id="ARBA00023316"/>
    </source>
</evidence>
<dbReference type="RefSeq" id="WP_097642303.1">
    <property type="nucleotide sequence ID" value="NZ_NQWI01000003.1"/>
</dbReference>
<keyword evidence="7 22" id="KW-0963">Cytoplasm</keyword>
<evidence type="ECO:0000256" key="21">
    <source>
        <dbReference type="ARBA" id="ARBA00077154"/>
    </source>
</evidence>
<evidence type="ECO:0000256" key="10">
    <source>
        <dbReference type="ARBA" id="ARBA00022741"/>
    </source>
</evidence>
<dbReference type="GO" id="GO:0008716">
    <property type="term" value="F:D-alanine-D-alanine ligase activity"/>
    <property type="evidence" value="ECO:0007669"/>
    <property type="project" value="UniProtKB-UniRule"/>
</dbReference>
<dbReference type="Gene3D" id="3.30.470.20">
    <property type="entry name" value="ATP-grasp fold, B domain"/>
    <property type="match status" value="1"/>
</dbReference>
<organism evidence="28 29">
    <name type="scientific">Candidatus Viridilinea mediisalina</name>
    <dbReference type="NCBI Taxonomy" id="2024553"/>
    <lineage>
        <taxon>Bacteria</taxon>
        <taxon>Bacillati</taxon>
        <taxon>Chloroflexota</taxon>
        <taxon>Chloroflexia</taxon>
        <taxon>Chloroflexales</taxon>
        <taxon>Chloroflexineae</taxon>
        <taxon>Oscillochloridaceae</taxon>
        <taxon>Candidatus Viridilinea</taxon>
    </lineage>
</organism>
<accession>A0A2A6RPV5</accession>
<dbReference type="GO" id="GO:0005524">
    <property type="term" value="F:ATP binding"/>
    <property type="evidence" value="ECO:0007669"/>
    <property type="project" value="UniProtKB-UniRule"/>
</dbReference>
<dbReference type="FunFam" id="3.30.470.20:FF:000008">
    <property type="entry name" value="D-alanine--D-alanine ligase"/>
    <property type="match status" value="1"/>
</dbReference>
<dbReference type="PROSITE" id="PS00843">
    <property type="entry name" value="DALA_DALA_LIGASE_1"/>
    <property type="match status" value="1"/>
</dbReference>
<dbReference type="Proteomes" id="UP000220527">
    <property type="component" value="Unassembled WGS sequence"/>
</dbReference>
<comment type="cofactor">
    <cofactor evidence="1">
        <name>Mn(2+)</name>
        <dbReference type="ChEBI" id="CHEBI:29035"/>
    </cofactor>
</comment>
<evidence type="ECO:0000256" key="11">
    <source>
        <dbReference type="ARBA" id="ARBA00022840"/>
    </source>
</evidence>
<keyword evidence="16 22" id="KW-0961">Cell wall biogenesis/degradation</keyword>
<dbReference type="PIRSF" id="PIRSF039102">
    <property type="entry name" value="Ddl/VanB"/>
    <property type="match status" value="1"/>
</dbReference>
<comment type="caution">
    <text evidence="28">The sequence shown here is derived from an EMBL/GenBank/DDBJ whole genome shotgun (WGS) entry which is preliminary data.</text>
</comment>
<comment type="subcellular location">
    <subcellularLocation>
        <location evidence="3 22">Cytoplasm</location>
    </subcellularLocation>
</comment>
<dbReference type="PANTHER" id="PTHR23132">
    <property type="entry name" value="D-ALANINE--D-ALANINE LIGASE"/>
    <property type="match status" value="1"/>
</dbReference>
<dbReference type="EC" id="6.3.2.4" evidence="6 22"/>
<dbReference type="GO" id="GO:0071555">
    <property type="term" value="P:cell wall organization"/>
    <property type="evidence" value="ECO:0007669"/>
    <property type="project" value="UniProtKB-KW"/>
</dbReference>
<dbReference type="InterPro" id="IPR005905">
    <property type="entry name" value="D_ala_D_ala"/>
</dbReference>
<evidence type="ECO:0000256" key="14">
    <source>
        <dbReference type="ARBA" id="ARBA00022984"/>
    </source>
</evidence>
<dbReference type="InterPro" id="IPR000291">
    <property type="entry name" value="D-Ala_lig_Van_CS"/>
</dbReference>
<keyword evidence="15 25" id="KW-0464">Manganese</keyword>
<dbReference type="PANTHER" id="PTHR23132:SF25">
    <property type="entry name" value="D-ALANINE--D-ALANINE LIGASE A"/>
    <property type="match status" value="1"/>
</dbReference>
<evidence type="ECO:0000256" key="12">
    <source>
        <dbReference type="ARBA" id="ARBA00022842"/>
    </source>
</evidence>
<evidence type="ECO:0000256" key="6">
    <source>
        <dbReference type="ARBA" id="ARBA00012216"/>
    </source>
</evidence>
<evidence type="ECO:0000256" key="18">
    <source>
        <dbReference type="ARBA" id="ARBA00060592"/>
    </source>
</evidence>
<feature type="binding site" evidence="25">
    <location>
        <position position="314"/>
    </location>
    <ligand>
        <name>Mg(2+)</name>
        <dbReference type="ChEBI" id="CHEBI:18420"/>
        <label>2</label>
    </ligand>
</feature>
<dbReference type="GO" id="GO:0046872">
    <property type="term" value="F:metal ion binding"/>
    <property type="evidence" value="ECO:0007669"/>
    <property type="project" value="UniProtKB-KW"/>
</dbReference>
<dbReference type="PROSITE" id="PS00844">
    <property type="entry name" value="DALA_DALA_LIGASE_2"/>
    <property type="match status" value="1"/>
</dbReference>
<feature type="binding site" evidence="25">
    <location>
        <position position="314"/>
    </location>
    <ligand>
        <name>Mg(2+)</name>
        <dbReference type="ChEBI" id="CHEBI:18420"/>
        <label>1</label>
    </ligand>
</feature>
<feature type="binding site" evidence="25">
    <location>
        <position position="300"/>
    </location>
    <ligand>
        <name>Mg(2+)</name>
        <dbReference type="ChEBI" id="CHEBI:18420"/>
        <label>1</label>
    </ligand>
</feature>
<evidence type="ECO:0000256" key="25">
    <source>
        <dbReference type="PIRSR" id="PIRSR039102-3"/>
    </source>
</evidence>
<comment type="pathway">
    <text evidence="18">Glycan biosynthesis.</text>
</comment>
<evidence type="ECO:0000256" key="20">
    <source>
        <dbReference type="ARBA" id="ARBA00076288"/>
    </source>
</evidence>
<evidence type="ECO:0000256" key="13">
    <source>
        <dbReference type="ARBA" id="ARBA00022960"/>
    </source>
</evidence>
<dbReference type="Gene3D" id="3.30.1490.20">
    <property type="entry name" value="ATP-grasp fold, A domain"/>
    <property type="match status" value="1"/>
</dbReference>
<feature type="domain" description="ATP-grasp" evidence="27">
    <location>
        <begin position="141"/>
        <end position="347"/>
    </location>
</feature>
<evidence type="ECO:0000256" key="3">
    <source>
        <dbReference type="ARBA" id="ARBA00004496"/>
    </source>
</evidence>
<keyword evidence="12 25" id="KW-0460">Magnesium</keyword>
<evidence type="ECO:0000256" key="2">
    <source>
        <dbReference type="ARBA" id="ARBA00003921"/>
    </source>
</evidence>
<evidence type="ECO:0000256" key="17">
    <source>
        <dbReference type="ARBA" id="ARBA00047614"/>
    </source>
</evidence>
<feature type="binding site" evidence="24">
    <location>
        <begin position="182"/>
        <end position="184"/>
    </location>
    <ligand>
        <name>ATP</name>
        <dbReference type="ChEBI" id="CHEBI:30616"/>
    </ligand>
</feature>
<dbReference type="InterPro" id="IPR011127">
    <property type="entry name" value="Dala_Dala_lig_N"/>
</dbReference>
<dbReference type="SUPFAM" id="SSF52440">
    <property type="entry name" value="PreATP-grasp domain"/>
    <property type="match status" value="1"/>
</dbReference>
<feature type="active site" evidence="23">
    <location>
        <position position="325"/>
    </location>
</feature>
<dbReference type="UniPathway" id="UPA00219"/>
<keyword evidence="29" id="KW-1185">Reference proteome</keyword>
<feature type="binding site" evidence="24">
    <location>
        <position position="137"/>
    </location>
    <ligand>
        <name>ATP</name>
        <dbReference type="ChEBI" id="CHEBI:30616"/>
    </ligand>
</feature>
<feature type="active site" evidence="23">
    <location>
        <position position="190"/>
    </location>
</feature>
<dbReference type="InterPro" id="IPR011761">
    <property type="entry name" value="ATP-grasp"/>
</dbReference>
<evidence type="ECO:0000256" key="15">
    <source>
        <dbReference type="ARBA" id="ARBA00023211"/>
    </source>
</evidence>
<keyword evidence="10 24" id="KW-0547">Nucleotide-binding</keyword>
<keyword evidence="13 22" id="KW-0133">Cell shape</keyword>
<keyword evidence="11 26" id="KW-0067">ATP-binding</keyword>
<dbReference type="NCBIfam" id="NF002528">
    <property type="entry name" value="PRK01966.1-4"/>
    <property type="match status" value="1"/>
</dbReference>
<dbReference type="Gene3D" id="3.40.50.20">
    <property type="match status" value="1"/>
</dbReference>
<dbReference type="GO" id="GO:0005829">
    <property type="term" value="C:cytosol"/>
    <property type="evidence" value="ECO:0007669"/>
    <property type="project" value="TreeGrafter"/>
</dbReference>
<evidence type="ECO:0000256" key="23">
    <source>
        <dbReference type="PIRSR" id="PIRSR039102-1"/>
    </source>
</evidence>
<feature type="active site" evidence="23">
    <location>
        <position position="17"/>
    </location>
</feature>
<comment type="cofactor">
    <cofactor evidence="25">
        <name>Mg(2+)</name>
        <dbReference type="ChEBI" id="CHEBI:18420"/>
    </cofactor>
    <cofactor evidence="25">
        <name>Mn(2+)</name>
        <dbReference type="ChEBI" id="CHEBI:29035"/>
    </cofactor>
    <text evidence="25">Binds 2 magnesium or manganese ions per subunit.</text>
</comment>
<name>A0A2A6RPV5_9CHLR</name>
<dbReference type="HAMAP" id="MF_00047">
    <property type="entry name" value="Dala_Dala_lig"/>
    <property type="match status" value="1"/>
</dbReference>
<keyword evidence="8 22" id="KW-0436">Ligase</keyword>
<evidence type="ECO:0000256" key="8">
    <source>
        <dbReference type="ARBA" id="ARBA00022598"/>
    </source>
</evidence>
<evidence type="ECO:0000313" key="28">
    <source>
        <dbReference type="EMBL" id="PDW04890.1"/>
    </source>
</evidence>
<evidence type="ECO:0000256" key="19">
    <source>
        <dbReference type="ARBA" id="ARBA00068427"/>
    </source>
</evidence>
<dbReference type="Pfam" id="PF01820">
    <property type="entry name" value="Dala_Dala_lig_N"/>
    <property type="match status" value="1"/>
</dbReference>
<evidence type="ECO:0000259" key="27">
    <source>
        <dbReference type="PROSITE" id="PS50975"/>
    </source>
</evidence>
<comment type="pathway">
    <text evidence="4 22">Cell wall biogenesis; peptidoglycan biosynthesis.</text>
</comment>
<proteinExistence type="inferred from homology"/>
<evidence type="ECO:0000256" key="5">
    <source>
        <dbReference type="ARBA" id="ARBA00010871"/>
    </source>
</evidence>
<evidence type="ECO:0000256" key="1">
    <source>
        <dbReference type="ARBA" id="ARBA00001936"/>
    </source>
</evidence>
<feature type="binding site" evidence="25">
    <location>
        <position position="316"/>
    </location>
    <ligand>
        <name>Mg(2+)</name>
        <dbReference type="ChEBI" id="CHEBI:18420"/>
        <label>2</label>
    </ligand>
</feature>
<dbReference type="Pfam" id="PF07478">
    <property type="entry name" value="Dala_Dala_lig_C"/>
    <property type="match status" value="1"/>
</dbReference>
<feature type="binding site" evidence="24">
    <location>
        <begin position="313"/>
        <end position="314"/>
    </location>
    <ligand>
        <name>ATP</name>
        <dbReference type="ChEBI" id="CHEBI:30616"/>
    </ligand>
</feature>
<feature type="binding site" evidence="24">
    <location>
        <begin position="220"/>
        <end position="227"/>
    </location>
    <ligand>
        <name>ATP</name>
        <dbReference type="ChEBI" id="CHEBI:30616"/>
    </ligand>
</feature>
<dbReference type="OrthoDB" id="9813261at2"/>
<feature type="binding site" evidence="24">
    <location>
        <begin position="190"/>
        <end position="191"/>
    </location>
    <ligand>
        <name>ATP</name>
        <dbReference type="ChEBI" id="CHEBI:30616"/>
    </ligand>
</feature>
<comment type="function">
    <text evidence="2 22">Cell wall formation.</text>
</comment>
<keyword evidence="9 25" id="KW-0479">Metal-binding</keyword>
<dbReference type="PROSITE" id="PS50975">
    <property type="entry name" value="ATP_GRASP"/>
    <property type="match status" value="1"/>
</dbReference>
<sequence>MNQKLTVAVLFGGQSGEHEVSLLSAQAVMAALNPERYTIFPVGITKDGRWIAGDGAHAALLAAADPARLPGSGGVQAATGEVLENFSFFHPPVPLDVVFPVLHGPMGEDGTVQGLLELVGLPYVGCGVAASAVGLDKALMKAAFAAVGLPLLPWLLVRRSDFEAEPGDICAQIEATLRYPVFVKPANMGSSVGVGKANDQSELLTALSEAARYDRRIVVEQGIAARELEVSVLGNEELATSVVGEAVPSGDWYDYAAKYLDGASQIIIPAQIEAGLADQITTLAKLAFQAIDGAGLSRVDFLLDKDRGELWINEVNTMPGFTPISMYAKMWAASGLEYADLLDRLITLALERHAGRA</sequence>
<dbReference type="GO" id="GO:0009252">
    <property type="term" value="P:peptidoglycan biosynthetic process"/>
    <property type="evidence" value="ECO:0007669"/>
    <property type="project" value="UniProtKB-UniRule"/>
</dbReference>
<reference evidence="29" key="1">
    <citation type="submission" date="2017-08" db="EMBL/GenBank/DDBJ databases">
        <authorList>
            <person name="Grouzdev D.S."/>
            <person name="Gaisin V.A."/>
            <person name="Rysina M.S."/>
            <person name="Gorlenko V.M."/>
        </authorList>
    </citation>
    <scope>NUCLEOTIDE SEQUENCE [LARGE SCALE GENOMIC DNA]</scope>
    <source>
        <strain evidence="29">Kir15-3F</strain>
    </source>
</reference>
<gene>
    <name evidence="22" type="primary">ddl</name>
    <name evidence="28" type="ORF">CJ255_01405</name>
</gene>
<dbReference type="GO" id="GO:0008360">
    <property type="term" value="P:regulation of cell shape"/>
    <property type="evidence" value="ECO:0007669"/>
    <property type="project" value="UniProtKB-KW"/>
</dbReference>
<evidence type="ECO:0000256" key="4">
    <source>
        <dbReference type="ARBA" id="ARBA00004752"/>
    </source>
</evidence>
<dbReference type="InterPro" id="IPR013815">
    <property type="entry name" value="ATP_grasp_subdomain_1"/>
</dbReference>
<dbReference type="SUPFAM" id="SSF56059">
    <property type="entry name" value="Glutathione synthetase ATP-binding domain-like"/>
    <property type="match status" value="1"/>
</dbReference>
<evidence type="ECO:0000256" key="9">
    <source>
        <dbReference type="ARBA" id="ARBA00022723"/>
    </source>
</evidence>
<evidence type="ECO:0000256" key="22">
    <source>
        <dbReference type="HAMAP-Rule" id="MF_00047"/>
    </source>
</evidence>
<comment type="catalytic activity">
    <reaction evidence="17 22">
        <text>2 D-alanine + ATP = D-alanyl-D-alanine + ADP + phosphate + H(+)</text>
        <dbReference type="Rhea" id="RHEA:11224"/>
        <dbReference type="ChEBI" id="CHEBI:15378"/>
        <dbReference type="ChEBI" id="CHEBI:30616"/>
        <dbReference type="ChEBI" id="CHEBI:43474"/>
        <dbReference type="ChEBI" id="CHEBI:57416"/>
        <dbReference type="ChEBI" id="CHEBI:57822"/>
        <dbReference type="ChEBI" id="CHEBI:456216"/>
        <dbReference type="EC" id="6.3.2.4"/>
    </reaction>
</comment>
<protein>
    <recommendedName>
        <fullName evidence="19 22">D-alanine--D-alanine ligase</fullName>
        <ecNumber evidence="6 22">6.3.2.4</ecNumber>
    </recommendedName>
    <alternativeName>
        <fullName evidence="21 22">D-Ala-D-Ala ligase</fullName>
    </alternativeName>
    <alternativeName>
        <fullName evidence="20 22">D-alanylalanine synthetase</fullName>
    </alternativeName>
</protein>
<dbReference type="NCBIfam" id="TIGR01205">
    <property type="entry name" value="D_ala_D_alaTIGR"/>
    <property type="match status" value="1"/>
</dbReference>
<comment type="similarity">
    <text evidence="5 22">Belongs to the D-alanine--D-alanine ligase family.</text>
</comment>
<dbReference type="AlphaFoldDB" id="A0A2A6RPV5"/>
<dbReference type="InterPro" id="IPR011095">
    <property type="entry name" value="Dala_Dala_lig_C"/>
</dbReference>